<dbReference type="Proteomes" id="UP000272942">
    <property type="component" value="Unassembled WGS sequence"/>
</dbReference>
<keyword evidence="2" id="KW-1185">Reference proteome</keyword>
<reference evidence="1 2" key="2">
    <citation type="submission" date="2018-11" db="EMBL/GenBank/DDBJ databases">
        <authorList>
            <consortium name="Pathogen Informatics"/>
        </authorList>
    </citation>
    <scope>NUCLEOTIDE SEQUENCE [LARGE SCALE GENOMIC DNA]</scope>
    <source>
        <strain evidence="1 2">Egypt</strain>
    </source>
</reference>
<protein>
    <submittedName>
        <fullName evidence="3">Rab-like protein 6</fullName>
    </submittedName>
</protein>
<dbReference type="AlphaFoldDB" id="A0A183ASP1"/>
<evidence type="ECO:0000313" key="3">
    <source>
        <dbReference type="WBParaSite" id="ECPE_0001000801-mRNA-1"/>
    </source>
</evidence>
<dbReference type="InterPro" id="IPR027417">
    <property type="entry name" value="P-loop_NTPase"/>
</dbReference>
<dbReference type="GO" id="GO:0005634">
    <property type="term" value="C:nucleus"/>
    <property type="evidence" value="ECO:0007669"/>
    <property type="project" value="TreeGrafter"/>
</dbReference>
<organism evidence="3">
    <name type="scientific">Echinostoma caproni</name>
    <dbReference type="NCBI Taxonomy" id="27848"/>
    <lineage>
        <taxon>Eukaryota</taxon>
        <taxon>Metazoa</taxon>
        <taxon>Spiralia</taxon>
        <taxon>Lophotrochozoa</taxon>
        <taxon>Platyhelminthes</taxon>
        <taxon>Trematoda</taxon>
        <taxon>Digenea</taxon>
        <taxon>Plagiorchiida</taxon>
        <taxon>Echinostomata</taxon>
        <taxon>Echinostomatoidea</taxon>
        <taxon>Echinostomatidae</taxon>
        <taxon>Echinostoma</taxon>
    </lineage>
</organism>
<dbReference type="OrthoDB" id="207081at2759"/>
<dbReference type="SMART" id="SM00175">
    <property type="entry name" value="RAB"/>
    <property type="match status" value="1"/>
</dbReference>
<dbReference type="EMBL" id="UZAN01048268">
    <property type="protein sequence ID" value="VDP86285.1"/>
    <property type="molecule type" value="Genomic_DNA"/>
</dbReference>
<dbReference type="InterPro" id="IPR040385">
    <property type="entry name" value="RABL6"/>
</dbReference>
<dbReference type="PROSITE" id="PS51419">
    <property type="entry name" value="RAB"/>
    <property type="match status" value="1"/>
</dbReference>
<evidence type="ECO:0000313" key="1">
    <source>
        <dbReference type="EMBL" id="VDP86285.1"/>
    </source>
</evidence>
<reference evidence="3" key="1">
    <citation type="submission" date="2016-06" db="UniProtKB">
        <authorList>
            <consortium name="WormBaseParasite"/>
        </authorList>
    </citation>
    <scope>IDENTIFICATION</scope>
</reference>
<dbReference type="PRINTS" id="PR00449">
    <property type="entry name" value="RASTRNSFRMNG"/>
</dbReference>
<dbReference type="SUPFAM" id="SSF52540">
    <property type="entry name" value="P-loop containing nucleoside triphosphate hydrolases"/>
    <property type="match status" value="1"/>
</dbReference>
<dbReference type="Gene3D" id="3.40.50.300">
    <property type="entry name" value="P-loop containing nucleotide triphosphate hydrolases"/>
    <property type="match status" value="1"/>
</dbReference>
<accession>A0A183ASP1</accession>
<dbReference type="PANTHER" id="PTHR14932">
    <property type="entry name" value="RAS GTPASE-RELATED"/>
    <property type="match status" value="1"/>
</dbReference>
<proteinExistence type="predicted"/>
<dbReference type="WBParaSite" id="ECPE_0001000801-mRNA-1">
    <property type="protein sequence ID" value="ECPE_0001000801-mRNA-1"/>
    <property type="gene ID" value="ECPE_0001000801"/>
</dbReference>
<name>A0A183ASP1_9TREM</name>
<gene>
    <name evidence="1" type="ORF">ECPE_LOCUS9976</name>
</gene>
<dbReference type="Pfam" id="PF08477">
    <property type="entry name" value="Roc"/>
    <property type="match status" value="1"/>
</dbReference>
<evidence type="ECO:0000313" key="2">
    <source>
        <dbReference type="Proteomes" id="UP000272942"/>
    </source>
</evidence>
<dbReference type="GO" id="GO:0005829">
    <property type="term" value="C:cytosol"/>
    <property type="evidence" value="ECO:0007669"/>
    <property type="project" value="TreeGrafter"/>
</dbReference>
<dbReference type="GO" id="GO:0005525">
    <property type="term" value="F:GTP binding"/>
    <property type="evidence" value="ECO:0007669"/>
    <property type="project" value="InterPro"/>
</dbReference>
<sequence length="213" mass="24338">MAFIKKFLAKGDASMQKAMNNPDIQPIGQFLQHKFSRGINYNMKIVIRGDRNVGKSALFARLKGESFSERYIPSTEIQVASIHWSDRKYTDVVKVEVWDVVDKGKPRTSAQGLKFRNTDVQNLPEPCLDASFLDVYKGAHGVILVMDMTKSWTFDYVCRELPRIPSDLPVLIVSNHRDMGHHRTVTEDQVRGFLENQHTVPVPFNTVNSTRCR</sequence>
<dbReference type="PANTHER" id="PTHR14932:SF1">
    <property type="entry name" value="RAB-LIKE PROTEIN 6"/>
    <property type="match status" value="1"/>
</dbReference>